<dbReference type="EMBL" id="FNNQ01000001">
    <property type="protein sequence ID" value="SDW03327.1"/>
    <property type="molecule type" value="Genomic_DNA"/>
</dbReference>
<evidence type="ECO:0000313" key="1">
    <source>
        <dbReference type="EMBL" id="SDW03327.1"/>
    </source>
</evidence>
<reference evidence="1 2" key="1">
    <citation type="submission" date="2016-10" db="EMBL/GenBank/DDBJ databases">
        <authorList>
            <person name="de Groot N.N."/>
        </authorList>
    </citation>
    <scope>NUCLEOTIDE SEQUENCE [LARGE SCALE GENOMIC DNA]</scope>
    <source>
        <strain evidence="1 2">DSM 45610</strain>
    </source>
</reference>
<keyword evidence="2" id="KW-1185">Reference proteome</keyword>
<organism evidence="1 2">
    <name type="scientific">Marininema mesophilum</name>
    <dbReference type="NCBI Taxonomy" id="1048340"/>
    <lineage>
        <taxon>Bacteria</taxon>
        <taxon>Bacillati</taxon>
        <taxon>Bacillota</taxon>
        <taxon>Bacilli</taxon>
        <taxon>Bacillales</taxon>
        <taxon>Thermoactinomycetaceae</taxon>
        <taxon>Marininema</taxon>
    </lineage>
</organism>
<evidence type="ECO:0000313" key="2">
    <source>
        <dbReference type="Proteomes" id="UP000198534"/>
    </source>
</evidence>
<name>A0A1H2Q7W6_9BACL</name>
<accession>A0A1H2Q7W6</accession>
<protein>
    <submittedName>
        <fullName evidence="1">Uncharacterized protein</fullName>
    </submittedName>
</protein>
<dbReference type="AlphaFoldDB" id="A0A1H2Q7W6"/>
<dbReference type="Proteomes" id="UP000198534">
    <property type="component" value="Unassembled WGS sequence"/>
</dbReference>
<gene>
    <name evidence="1" type="ORF">SAMN05444487_101138</name>
</gene>
<proteinExistence type="predicted"/>
<sequence length="59" mass="6376">MYEKDAPCQRSVFLASVIIYLDGKACEQVGVVPFGELRTTAVARLLGNQGSVEGVQTFL</sequence>